<proteinExistence type="predicted"/>
<dbReference type="OrthoDB" id="9787585at2"/>
<organism evidence="8 9">
    <name type="scientific">Kribbella amoyensis</name>
    <dbReference type="NCBI Taxonomy" id="996641"/>
    <lineage>
        <taxon>Bacteria</taxon>
        <taxon>Bacillati</taxon>
        <taxon>Actinomycetota</taxon>
        <taxon>Actinomycetes</taxon>
        <taxon>Propionibacteriales</taxon>
        <taxon>Kribbellaceae</taxon>
        <taxon>Kribbella</taxon>
    </lineage>
</organism>
<dbReference type="PANTHER" id="PTHR11070:SF45">
    <property type="entry name" value="DNA 3'-5' HELICASE"/>
    <property type="match status" value="1"/>
</dbReference>
<feature type="domain" description="UvrD-like helicase ATP-binding" evidence="7">
    <location>
        <begin position="209"/>
        <end position="594"/>
    </location>
</feature>
<dbReference type="GO" id="GO:0005829">
    <property type="term" value="C:cytosol"/>
    <property type="evidence" value="ECO:0007669"/>
    <property type="project" value="TreeGrafter"/>
</dbReference>
<name>A0A561BX38_9ACTN</name>
<evidence type="ECO:0000256" key="5">
    <source>
        <dbReference type="PROSITE-ProRule" id="PRU00560"/>
    </source>
</evidence>
<keyword evidence="9" id="KW-1185">Reference proteome</keyword>
<dbReference type="Gene3D" id="3.40.50.300">
    <property type="entry name" value="P-loop containing nucleotide triphosphate hydrolases"/>
    <property type="match status" value="3"/>
</dbReference>
<keyword evidence="4 5" id="KW-0067">ATP-binding</keyword>
<feature type="binding site" evidence="5">
    <location>
        <begin position="230"/>
        <end position="237"/>
    </location>
    <ligand>
        <name>ATP</name>
        <dbReference type="ChEBI" id="CHEBI:30616"/>
    </ligand>
</feature>
<dbReference type="EMBL" id="VIVK01000001">
    <property type="protein sequence ID" value="TWD83455.1"/>
    <property type="molecule type" value="Genomic_DNA"/>
</dbReference>
<keyword evidence="1 5" id="KW-0547">Nucleotide-binding</keyword>
<dbReference type="PROSITE" id="PS51198">
    <property type="entry name" value="UVRD_HELICASE_ATP_BIND"/>
    <property type="match status" value="1"/>
</dbReference>
<comment type="caution">
    <text evidence="8">The sequence shown here is derived from an EMBL/GenBank/DDBJ whole genome shotgun (WGS) entry which is preliminary data.</text>
</comment>
<dbReference type="GO" id="GO:0005524">
    <property type="term" value="F:ATP binding"/>
    <property type="evidence" value="ECO:0007669"/>
    <property type="project" value="UniProtKB-UniRule"/>
</dbReference>
<evidence type="ECO:0000256" key="1">
    <source>
        <dbReference type="ARBA" id="ARBA00022741"/>
    </source>
</evidence>
<dbReference type="SUPFAM" id="SSF52540">
    <property type="entry name" value="P-loop containing nucleoside triphosphate hydrolases"/>
    <property type="match status" value="1"/>
</dbReference>
<dbReference type="PANTHER" id="PTHR11070">
    <property type="entry name" value="UVRD / RECB / PCRA DNA HELICASE FAMILY MEMBER"/>
    <property type="match status" value="1"/>
</dbReference>
<dbReference type="GO" id="GO:0043138">
    <property type="term" value="F:3'-5' DNA helicase activity"/>
    <property type="evidence" value="ECO:0007669"/>
    <property type="project" value="TreeGrafter"/>
</dbReference>
<dbReference type="RefSeq" id="WP_145810022.1">
    <property type="nucleotide sequence ID" value="NZ_VIVK01000001.1"/>
</dbReference>
<dbReference type="InterPro" id="IPR014016">
    <property type="entry name" value="UvrD-like_ATP-bd"/>
</dbReference>
<evidence type="ECO:0000256" key="2">
    <source>
        <dbReference type="ARBA" id="ARBA00022801"/>
    </source>
</evidence>
<dbReference type="GO" id="GO:0003677">
    <property type="term" value="F:DNA binding"/>
    <property type="evidence" value="ECO:0007669"/>
    <property type="project" value="InterPro"/>
</dbReference>
<keyword evidence="2 5" id="KW-0378">Hydrolase</keyword>
<dbReference type="InterPro" id="IPR000212">
    <property type="entry name" value="DNA_helicase_UvrD/REP"/>
</dbReference>
<dbReference type="InterPro" id="IPR027417">
    <property type="entry name" value="P-loop_NTPase"/>
</dbReference>
<keyword evidence="3 5" id="KW-0347">Helicase</keyword>
<evidence type="ECO:0000256" key="3">
    <source>
        <dbReference type="ARBA" id="ARBA00022806"/>
    </source>
</evidence>
<accession>A0A561BX38</accession>
<evidence type="ECO:0000256" key="4">
    <source>
        <dbReference type="ARBA" id="ARBA00022840"/>
    </source>
</evidence>
<feature type="compositionally biased region" description="Basic and acidic residues" evidence="6">
    <location>
        <begin position="12"/>
        <end position="21"/>
    </location>
</feature>
<dbReference type="Pfam" id="PF13245">
    <property type="entry name" value="AAA_19"/>
    <property type="match status" value="1"/>
</dbReference>
<dbReference type="AlphaFoldDB" id="A0A561BX38"/>
<protein>
    <submittedName>
        <fullName evidence="8">DNA helicase IV</fullName>
    </submittedName>
</protein>
<reference evidence="8 9" key="1">
    <citation type="submission" date="2019-06" db="EMBL/GenBank/DDBJ databases">
        <title>Sequencing the genomes of 1000 actinobacteria strains.</title>
        <authorList>
            <person name="Klenk H.-P."/>
        </authorList>
    </citation>
    <scope>NUCLEOTIDE SEQUENCE [LARGE SCALE GENOMIC DNA]</scope>
    <source>
        <strain evidence="8 9">DSM 24683</strain>
    </source>
</reference>
<evidence type="ECO:0000313" key="9">
    <source>
        <dbReference type="Proteomes" id="UP000318380"/>
    </source>
</evidence>
<feature type="region of interest" description="Disordered" evidence="6">
    <location>
        <begin position="1"/>
        <end position="21"/>
    </location>
</feature>
<evidence type="ECO:0000259" key="7">
    <source>
        <dbReference type="PROSITE" id="PS51198"/>
    </source>
</evidence>
<evidence type="ECO:0000256" key="6">
    <source>
        <dbReference type="SAM" id="MobiDB-lite"/>
    </source>
</evidence>
<sequence>MDQSPTSPDLETVERAELEAEQQHVDRVYDRVAEAARSASRIAVEGHQRGQAQNVGRVREEEQTGLYERDVLVFAAARRIAELDAEHEGLVFGRLDSDGGDDKPAAEQATDLEKLYVGRIGVRDAEYEPLVIDWRAPAAEPFYRATAADRLGVVRRRVLRNKGARIIGIEDDLLAPERAPEDLPVMGEGALMASLSRARGHTMRDIVATIQAEQDKAIRAPARGVTIIGGGPGTGKTVVALHRAAYLLYSDRRRFERGGVLVVGPSAAFMAYIERVLPSLGENTVSLRAVGELVDGVRATAVDEAEVAAIKGSLRMRTVLSKAARDRVPGAPTTLRLFVGGTTIELDANQLDNVRRNALRRTPRNRAAAEARKGLVGALWQRFPEDLRNGVYADRESFGDVVSDLPAYRSFLASWWPILTPQAVLRWLGDARRLSRWTRTDFTPAEVDALAAAIRGTDEFTVADVALLDELVHQLGRPPVTEQGKDEEFDWLEGLSDGVNEVLTTSERRARAAAAADADEPEEYAHVLVDEAQDLSPMQWRMVTRRGPQASWTIVGDPAQSSWPDPDEARQAMESMLSHLQRHTFRLSTNYRNSAEIYAFAGEVIRRQIPDADLPDAVRQTGVEPEHRVFDAGKVAEAAADAAGELLRLVEGTVGVIVPPKLRPSIDPALADLGDPRVVAVSPLDSKGLEYDAVVVVEPDRIVSDTLGGVRALYVVLTRATQRMITVNSTTNWLP</sequence>
<dbReference type="GO" id="GO:0000725">
    <property type="term" value="P:recombinational repair"/>
    <property type="evidence" value="ECO:0007669"/>
    <property type="project" value="TreeGrafter"/>
</dbReference>
<evidence type="ECO:0000313" key="8">
    <source>
        <dbReference type="EMBL" id="TWD83455.1"/>
    </source>
</evidence>
<dbReference type="Proteomes" id="UP000318380">
    <property type="component" value="Unassembled WGS sequence"/>
</dbReference>
<dbReference type="GO" id="GO:0016787">
    <property type="term" value="F:hydrolase activity"/>
    <property type="evidence" value="ECO:0007669"/>
    <property type="project" value="UniProtKB-UniRule"/>
</dbReference>
<gene>
    <name evidence="8" type="ORF">FB561_4618</name>
</gene>